<dbReference type="InterPro" id="IPR029476">
    <property type="entry name" value="DNase_NucA_NucB"/>
</dbReference>
<feature type="signal peptide" evidence="1">
    <location>
        <begin position="1"/>
        <end position="16"/>
    </location>
</feature>
<evidence type="ECO:0000313" key="4">
    <source>
        <dbReference type="Proteomes" id="UP001219525"/>
    </source>
</evidence>
<reference evidence="3" key="1">
    <citation type="submission" date="2023-03" db="EMBL/GenBank/DDBJ databases">
        <title>Massive genome expansion in bonnet fungi (Mycena s.s.) driven by repeated elements and novel gene families across ecological guilds.</title>
        <authorList>
            <consortium name="Lawrence Berkeley National Laboratory"/>
            <person name="Harder C.B."/>
            <person name="Miyauchi S."/>
            <person name="Viragh M."/>
            <person name="Kuo A."/>
            <person name="Thoen E."/>
            <person name="Andreopoulos B."/>
            <person name="Lu D."/>
            <person name="Skrede I."/>
            <person name="Drula E."/>
            <person name="Henrissat B."/>
            <person name="Morin E."/>
            <person name="Kohler A."/>
            <person name="Barry K."/>
            <person name="LaButti K."/>
            <person name="Morin E."/>
            <person name="Salamov A."/>
            <person name="Lipzen A."/>
            <person name="Mereny Z."/>
            <person name="Hegedus B."/>
            <person name="Baldrian P."/>
            <person name="Stursova M."/>
            <person name="Weitz H."/>
            <person name="Taylor A."/>
            <person name="Grigoriev I.V."/>
            <person name="Nagy L.G."/>
            <person name="Martin F."/>
            <person name="Kauserud H."/>
        </authorList>
    </citation>
    <scope>NUCLEOTIDE SEQUENCE</scope>
    <source>
        <strain evidence="3">9144</strain>
    </source>
</reference>
<evidence type="ECO:0000256" key="1">
    <source>
        <dbReference type="SAM" id="SignalP"/>
    </source>
</evidence>
<comment type="caution">
    <text evidence="3">The sequence shown here is derived from an EMBL/GenBank/DDBJ whole genome shotgun (WGS) entry which is preliminary data.</text>
</comment>
<dbReference type="Pfam" id="PF14040">
    <property type="entry name" value="DNase_NucA_NucB"/>
    <property type="match status" value="1"/>
</dbReference>
<dbReference type="Proteomes" id="UP001219525">
    <property type="component" value="Unassembled WGS sequence"/>
</dbReference>
<gene>
    <name evidence="3" type="ORF">GGX14DRAFT_384853</name>
</gene>
<accession>A0AAD6YSP0</accession>
<keyword evidence="4" id="KW-1185">Reference proteome</keyword>
<dbReference type="AlphaFoldDB" id="A0AAD6YSP0"/>
<proteinExistence type="predicted"/>
<sequence>MAAILIFLSFNVVCSALGNILLRDTSHLAPRLGNSTYAFTKLDPVSRLGKRQEEEECTIPGGVACVNDPEHCCPPGDTCQLAISNCCPSYGLNSFCCPSVSTGCCITGSSCCGTNCCPPGYSCSGGECLIRTTATPTKTTGTTTTKSTQAACTLGLGRRAEGTDCASATVPTETRVPTVKPLVFDYKRLSEKRKPKYSAQQMQDRQNALTELFTNMCLGLENRGQLQSEIYTFVEDEAEKYQNRKAVGCTGSPCAHLPGQSCDEFPFASTTAGGASAIWNCIPEMAQDIQGGVISSWKSRNKVTADTDFELQIVNWDCKNPPTPPLALVAQQQQFGSSIGTEAGTLHLVTRAETNSNATILSMGKYLPVAYLDPYQDVFPPFDDSDPNNHTIVSLGDMAAGSYNISVQVTGTVSSAYIIDSEGAQFAQVTVQNGAAGPMGLSFSLPYDNVGISLIMDTQADTINYNASVVEVASNSTSTGTPSSSASGNRSRGVDIAVLPVLAVFAYLLRLW</sequence>
<evidence type="ECO:0000259" key="2">
    <source>
        <dbReference type="Pfam" id="PF14040"/>
    </source>
</evidence>
<organism evidence="3 4">
    <name type="scientific">Mycena pura</name>
    <dbReference type="NCBI Taxonomy" id="153505"/>
    <lineage>
        <taxon>Eukaryota</taxon>
        <taxon>Fungi</taxon>
        <taxon>Dikarya</taxon>
        <taxon>Basidiomycota</taxon>
        <taxon>Agaricomycotina</taxon>
        <taxon>Agaricomycetes</taxon>
        <taxon>Agaricomycetidae</taxon>
        <taxon>Agaricales</taxon>
        <taxon>Marasmiineae</taxon>
        <taxon>Mycenaceae</taxon>
        <taxon>Mycena</taxon>
    </lineage>
</organism>
<evidence type="ECO:0000313" key="3">
    <source>
        <dbReference type="EMBL" id="KAJ7228367.1"/>
    </source>
</evidence>
<dbReference type="EMBL" id="JARJCW010000002">
    <property type="protein sequence ID" value="KAJ7228367.1"/>
    <property type="molecule type" value="Genomic_DNA"/>
</dbReference>
<feature type="chain" id="PRO_5042132862" description="Deoxyribonuclease NucA/NucB domain-containing protein" evidence="1">
    <location>
        <begin position="17"/>
        <end position="512"/>
    </location>
</feature>
<name>A0AAD6YSP0_9AGAR</name>
<protein>
    <recommendedName>
        <fullName evidence="2">Deoxyribonuclease NucA/NucB domain-containing protein</fullName>
    </recommendedName>
</protein>
<feature type="domain" description="Deoxyribonuclease NucA/NucB" evidence="2">
    <location>
        <begin position="216"/>
        <end position="310"/>
    </location>
</feature>
<keyword evidence="1" id="KW-0732">Signal</keyword>